<dbReference type="PANTHER" id="PTHR48449">
    <property type="entry name" value="DUF1985 DOMAIN-CONTAINING PROTEIN"/>
    <property type="match status" value="1"/>
</dbReference>
<organism evidence="1">
    <name type="scientific">Prunus dulcis</name>
    <name type="common">Almond</name>
    <name type="synonym">Amygdalus dulcis</name>
    <dbReference type="NCBI Taxonomy" id="3755"/>
    <lineage>
        <taxon>Eukaryota</taxon>
        <taxon>Viridiplantae</taxon>
        <taxon>Streptophyta</taxon>
        <taxon>Embryophyta</taxon>
        <taxon>Tracheophyta</taxon>
        <taxon>Spermatophyta</taxon>
        <taxon>Magnoliopsida</taxon>
        <taxon>eudicotyledons</taxon>
        <taxon>Gunneridae</taxon>
        <taxon>Pentapetalae</taxon>
        <taxon>rosids</taxon>
        <taxon>fabids</taxon>
        <taxon>Rosales</taxon>
        <taxon>Rosaceae</taxon>
        <taxon>Amygdaloideae</taxon>
        <taxon>Amygdaleae</taxon>
        <taxon>Prunus</taxon>
    </lineage>
</organism>
<reference evidence="1" key="1">
    <citation type="journal article" date="2019" name="Science">
        <title>Mutation of a bHLH transcription factor allowed almond domestication.</title>
        <authorList>
            <person name="Sanchez-Perez R."/>
            <person name="Pavan S."/>
            <person name="Mazzeo R."/>
            <person name="Moldovan C."/>
            <person name="Aiese Cigliano R."/>
            <person name="Del Cueto J."/>
            <person name="Ricciardi F."/>
            <person name="Lotti C."/>
            <person name="Ricciardi L."/>
            <person name="Dicenta F."/>
            <person name="Lopez-Marques R.L."/>
            <person name="Lindberg Moller B."/>
        </authorList>
    </citation>
    <scope>NUCLEOTIDE SEQUENCE</scope>
</reference>
<accession>A0A5H2XSG2</accession>
<proteinExistence type="predicted"/>
<name>A0A5H2XSG2_PRUDU</name>
<dbReference type="AlphaFoldDB" id="A0A5H2XSG2"/>
<dbReference type="EMBL" id="AP021072">
    <property type="protein sequence ID" value="BBN69075.1"/>
    <property type="molecule type" value="Genomic_DNA"/>
</dbReference>
<sequence>MAVIDWRVEYWGNMVGQMKLMIAEEQKFQGKALSLSHTKTAITTIKEKFTEQQLQMFEQSCFGHLIRIEDLKWTSPIVHGLLLRKANPKTVSQLNGIKFVVDNKVIQFIVTGLSEKHVHIDMRYLKLAEDLEDFGKYPWGAVCYAKTNASLLRALCADYQRVKVPTKTAKTKKSGKKPTTTQLVDQESTTSKRCCTTFGGDEDNAYIPRLLHWRSNSSPRFYELMSQVFENREVDVQLLRPSVMDKKHLYWTWGDSADDTKELVDLLGDDDEQKPALLPL</sequence>
<evidence type="ECO:0000313" key="1">
    <source>
        <dbReference type="EMBL" id="BBN69075.1"/>
    </source>
</evidence>
<protein>
    <submittedName>
        <fullName evidence="1">DNA glycosylase superfamily protein</fullName>
    </submittedName>
</protein>
<gene>
    <name evidence="1" type="ORF">Prudu_735S000100</name>
</gene>
<dbReference type="PANTHER" id="PTHR48449:SF1">
    <property type="entry name" value="DUF1985 DOMAIN-CONTAINING PROTEIN"/>
    <property type="match status" value="1"/>
</dbReference>